<dbReference type="EMBL" id="SJPL01000001">
    <property type="protein sequence ID" value="TWT72513.1"/>
    <property type="molecule type" value="Genomic_DNA"/>
</dbReference>
<organism evidence="4 5">
    <name type="scientific">Crateriforma conspicua</name>
    <dbReference type="NCBI Taxonomy" id="2527996"/>
    <lineage>
        <taxon>Bacteria</taxon>
        <taxon>Pseudomonadati</taxon>
        <taxon>Planctomycetota</taxon>
        <taxon>Planctomycetia</taxon>
        <taxon>Planctomycetales</taxon>
        <taxon>Planctomycetaceae</taxon>
        <taxon>Crateriforma</taxon>
    </lineage>
</organism>
<accession>A0A5C5YCK6</accession>
<sequence>MRMGVIISTYNSPQWLQKVLWGYECQTDPDFETIIADDGSGSETRRLVEDFRQRGRLNLRHVWHPDDGFRKTEILNRAIEQNDCDYLMLTDGDCVPRRDVVALHKSMAKPGHYLSAGYFKLTRPVSHAIGQADIASGRAFTHRFLRAAGQPLRWKNARIAAPAVIGRWMNRMTPTVASWNGAQSSTWKSDLVAANGFDTRMQYGGEDRELGERLVNAGMKGIQIRYTAICLHLDHDRGYVTEEMWANNDRIRQQTKASGRTRTPWGIVDESVAAAA</sequence>
<dbReference type="OrthoDB" id="9784574at2"/>
<dbReference type="PANTHER" id="PTHR43685:SF3">
    <property type="entry name" value="SLR2126 PROTEIN"/>
    <property type="match status" value="1"/>
</dbReference>
<dbReference type="AlphaFoldDB" id="A0A5C5YCK6"/>
<name>A0A5C5YCK6_9PLAN</name>
<keyword evidence="5" id="KW-1185">Reference proteome</keyword>
<evidence type="ECO:0000313" key="5">
    <source>
        <dbReference type="Proteomes" id="UP000317238"/>
    </source>
</evidence>
<dbReference type="InterPro" id="IPR029044">
    <property type="entry name" value="Nucleotide-diphossugar_trans"/>
</dbReference>
<proteinExistence type="predicted"/>
<dbReference type="InterPro" id="IPR050834">
    <property type="entry name" value="Glycosyltransf_2"/>
</dbReference>
<evidence type="ECO:0000259" key="3">
    <source>
        <dbReference type="Pfam" id="PF02709"/>
    </source>
</evidence>
<evidence type="ECO:0000259" key="2">
    <source>
        <dbReference type="Pfam" id="PF00535"/>
    </source>
</evidence>
<dbReference type="CDD" id="cd06420">
    <property type="entry name" value="GT2_Chondriotin_Pol_N"/>
    <property type="match status" value="1"/>
</dbReference>
<dbReference type="InterPro" id="IPR001173">
    <property type="entry name" value="Glyco_trans_2-like"/>
</dbReference>
<dbReference type="GO" id="GO:0016740">
    <property type="term" value="F:transferase activity"/>
    <property type="evidence" value="ECO:0007669"/>
    <property type="project" value="UniProtKB-KW"/>
</dbReference>
<dbReference type="Pfam" id="PF00535">
    <property type="entry name" value="Glycos_transf_2"/>
    <property type="match status" value="1"/>
</dbReference>
<protein>
    <submittedName>
        <fullName evidence="4">N-glycosyltransferase</fullName>
    </submittedName>
</protein>
<feature type="domain" description="Glycosyltransferase 2-like" evidence="2">
    <location>
        <begin position="5"/>
        <end position="101"/>
    </location>
</feature>
<dbReference type="SUPFAM" id="SSF53448">
    <property type="entry name" value="Nucleotide-diphospho-sugar transferases"/>
    <property type="match status" value="1"/>
</dbReference>
<dbReference type="PANTHER" id="PTHR43685">
    <property type="entry name" value="GLYCOSYLTRANSFERASE"/>
    <property type="match status" value="1"/>
</dbReference>
<gene>
    <name evidence="4" type="ORF">Pan14r_48330</name>
</gene>
<dbReference type="Proteomes" id="UP000317238">
    <property type="component" value="Unassembled WGS sequence"/>
</dbReference>
<evidence type="ECO:0000256" key="1">
    <source>
        <dbReference type="ARBA" id="ARBA00022679"/>
    </source>
</evidence>
<evidence type="ECO:0000313" key="4">
    <source>
        <dbReference type="EMBL" id="TWT72513.1"/>
    </source>
</evidence>
<dbReference type="Pfam" id="PF02709">
    <property type="entry name" value="Glyco_transf_7C"/>
    <property type="match status" value="1"/>
</dbReference>
<feature type="domain" description="Galactosyltransferase C-terminal" evidence="3">
    <location>
        <begin position="181"/>
        <end position="235"/>
    </location>
</feature>
<keyword evidence="1 4" id="KW-0808">Transferase</keyword>
<dbReference type="InterPro" id="IPR027791">
    <property type="entry name" value="Galactosyl_T_C"/>
</dbReference>
<comment type="caution">
    <text evidence="4">The sequence shown here is derived from an EMBL/GenBank/DDBJ whole genome shotgun (WGS) entry which is preliminary data.</text>
</comment>
<dbReference type="Gene3D" id="3.90.550.10">
    <property type="entry name" value="Spore Coat Polysaccharide Biosynthesis Protein SpsA, Chain A"/>
    <property type="match status" value="1"/>
</dbReference>
<reference evidence="4 5" key="1">
    <citation type="submission" date="2019-02" db="EMBL/GenBank/DDBJ databases">
        <title>Deep-cultivation of Planctomycetes and their phenomic and genomic characterization uncovers novel biology.</title>
        <authorList>
            <person name="Wiegand S."/>
            <person name="Jogler M."/>
            <person name="Boedeker C."/>
            <person name="Pinto D."/>
            <person name="Vollmers J."/>
            <person name="Rivas-Marin E."/>
            <person name="Kohn T."/>
            <person name="Peeters S.H."/>
            <person name="Heuer A."/>
            <person name="Rast P."/>
            <person name="Oberbeckmann S."/>
            <person name="Bunk B."/>
            <person name="Jeske O."/>
            <person name="Meyerdierks A."/>
            <person name="Storesund J.E."/>
            <person name="Kallscheuer N."/>
            <person name="Luecker S."/>
            <person name="Lage O.M."/>
            <person name="Pohl T."/>
            <person name="Merkel B.J."/>
            <person name="Hornburger P."/>
            <person name="Mueller R.-W."/>
            <person name="Bruemmer F."/>
            <person name="Labrenz M."/>
            <person name="Spormann A.M."/>
            <person name="Op Den Camp H."/>
            <person name="Overmann J."/>
            <person name="Amann R."/>
            <person name="Jetten M.S.M."/>
            <person name="Mascher T."/>
            <person name="Medema M.H."/>
            <person name="Devos D.P."/>
            <person name="Kaster A.-K."/>
            <person name="Ovreas L."/>
            <person name="Rohde M."/>
            <person name="Galperin M.Y."/>
            <person name="Jogler C."/>
        </authorList>
    </citation>
    <scope>NUCLEOTIDE SEQUENCE [LARGE SCALE GENOMIC DNA]</scope>
    <source>
        <strain evidence="4 5">Pan14r</strain>
    </source>
</reference>